<evidence type="ECO:0000256" key="11">
    <source>
        <dbReference type="RuleBase" id="RU004549"/>
    </source>
</evidence>
<dbReference type="Gene3D" id="3.10.20.90">
    <property type="entry name" value="Phosphatidylinositol 3-kinase Catalytic Subunit, Chain A, domain 1"/>
    <property type="match status" value="1"/>
</dbReference>
<dbReference type="PANTHER" id="PTHR34963">
    <property type="match status" value="1"/>
</dbReference>
<dbReference type="SUPFAM" id="SSF54277">
    <property type="entry name" value="CAD &amp; PB1 domains"/>
    <property type="match status" value="1"/>
</dbReference>
<evidence type="ECO:0000256" key="6">
    <source>
        <dbReference type="ARBA" id="ARBA00023163"/>
    </source>
</evidence>
<keyword evidence="4 11" id="KW-0805">Transcription regulation</keyword>
<evidence type="ECO:0000256" key="7">
    <source>
        <dbReference type="ARBA" id="ARBA00023242"/>
    </source>
</evidence>
<dbReference type="PANTHER" id="PTHR34963:SF2">
    <property type="entry name" value="PHOTOSYSTEM II REACTION CENTER PSB28 PROTEIN, CHLOROPLASTIC"/>
    <property type="match status" value="1"/>
</dbReference>
<comment type="similarity">
    <text evidence="11">Belongs to the Aux/IAA family.</text>
</comment>
<comment type="subunit">
    <text evidence="11">Homodimers and heterodimers.</text>
</comment>
<dbReference type="InterPro" id="IPR005610">
    <property type="entry name" value="PSII_Psb28_class-1"/>
</dbReference>
<evidence type="ECO:0000313" key="14">
    <source>
        <dbReference type="EMBL" id="KAG5407243.1"/>
    </source>
</evidence>
<evidence type="ECO:0000256" key="1">
    <source>
        <dbReference type="ARBA" id="ARBA00004123"/>
    </source>
</evidence>
<evidence type="ECO:0000256" key="2">
    <source>
        <dbReference type="ARBA" id="ARBA00004170"/>
    </source>
</evidence>
<reference evidence="14 15" key="1">
    <citation type="submission" date="2021-03" db="EMBL/GenBank/DDBJ databases">
        <authorList>
            <person name="King G.J."/>
            <person name="Bancroft I."/>
            <person name="Baten A."/>
            <person name="Bloomfield J."/>
            <person name="Borpatragohain P."/>
            <person name="He Z."/>
            <person name="Irish N."/>
            <person name="Irwin J."/>
            <person name="Liu K."/>
            <person name="Mauleon R.P."/>
            <person name="Moore J."/>
            <person name="Morris R."/>
            <person name="Ostergaard L."/>
            <person name="Wang B."/>
            <person name="Wells R."/>
        </authorList>
    </citation>
    <scope>NUCLEOTIDE SEQUENCE [LARGE SCALE GENOMIC DNA]</scope>
    <source>
        <strain evidence="14">R-o-18</strain>
        <tissue evidence="14">Leaf</tissue>
    </source>
</reference>
<keyword evidence="11" id="KW-0678">Repressor</keyword>
<dbReference type="InterPro" id="IPR053793">
    <property type="entry name" value="PB1-like"/>
</dbReference>
<evidence type="ECO:0000256" key="9">
    <source>
        <dbReference type="ARBA" id="ARBA00023294"/>
    </source>
</evidence>
<sequence length="430" mass="47419">MERGSASGSASTLSNNENVLVSCEDSSSPAENELELGLTLSLGRERRVSYADDSSSSSSSLSSRASVTAGIKRTADSMAATSGQVVGWPPIRSYRMNSMVNQAKTLAMEDPIKNRTDATTKMRMFVKVTMDGIPIGRKIDLNAHRCYESLSNTLEDMFLKPKTDGHLEAGLKILPDGSSGLVLTYEDKEGDWMLVGDVPWGMFIGSVKRLRIMKTSEATGTGFSVIWTHVPLPFVFHPWDHSDNLIQNFRDSKRSLTSVTHSPRYVSRTTGIVMSSCSVHPITPSAFTGSPISLPRLHTPSPTTLRPRSLVPITMMVKPSLQFIQGTDELTIPDVKLTRSRDGSNGMALFSFDQPSVFDSSGEVGEITGLYMIDEEGVIQSTDVNARFVNGKPEGIVAKHVMRTPKEWDRFMRFMERYSDQNGLQFVKKQ</sequence>
<dbReference type="InterPro" id="IPR033389">
    <property type="entry name" value="AUX/IAA_dom"/>
</dbReference>
<comment type="caution">
    <text evidence="14">The sequence shown here is derived from an EMBL/GenBank/DDBJ whole genome shotgun (WGS) entry which is preliminary data.</text>
</comment>
<dbReference type="NCBIfam" id="TIGR03047">
    <property type="entry name" value="PS_II_psb28"/>
    <property type="match status" value="1"/>
</dbReference>
<evidence type="ECO:0000256" key="3">
    <source>
        <dbReference type="ARBA" id="ARBA00022531"/>
    </source>
</evidence>
<evidence type="ECO:0000259" key="13">
    <source>
        <dbReference type="PROSITE" id="PS51745"/>
    </source>
</evidence>
<dbReference type="EMBL" id="JADBGQ010000003">
    <property type="protein sequence ID" value="KAG5407243.1"/>
    <property type="molecule type" value="Genomic_DNA"/>
</dbReference>
<dbReference type="Pfam" id="PF03912">
    <property type="entry name" value="Psb28"/>
    <property type="match status" value="1"/>
</dbReference>
<comment type="function">
    <text evidence="11">Aux/IAA proteins are short-lived transcriptional factors that function as repressors of early auxin response genes at low auxin concentrations.</text>
</comment>
<dbReference type="Gene3D" id="2.40.30.220">
    <property type="entry name" value="Photosystem II Psb28"/>
    <property type="match status" value="1"/>
</dbReference>
<name>A0ABQ7N8P0_BRACM</name>
<keyword evidence="6 11" id="KW-0804">Transcription</keyword>
<keyword evidence="15" id="KW-1185">Reference proteome</keyword>
<organism evidence="14 15">
    <name type="scientific">Brassica rapa subsp. trilocularis</name>
    <dbReference type="NCBI Taxonomy" id="1813537"/>
    <lineage>
        <taxon>Eukaryota</taxon>
        <taxon>Viridiplantae</taxon>
        <taxon>Streptophyta</taxon>
        <taxon>Embryophyta</taxon>
        <taxon>Tracheophyta</taxon>
        <taxon>Spermatophyta</taxon>
        <taxon>Magnoliopsida</taxon>
        <taxon>eudicotyledons</taxon>
        <taxon>Gunneridae</taxon>
        <taxon>Pentapetalae</taxon>
        <taxon>rosids</taxon>
        <taxon>malvids</taxon>
        <taxon>Brassicales</taxon>
        <taxon>Brassicaceae</taxon>
        <taxon>Brassiceae</taxon>
        <taxon>Brassica</taxon>
    </lineage>
</organism>
<evidence type="ECO:0000256" key="8">
    <source>
        <dbReference type="ARBA" id="ARBA00023276"/>
    </source>
</evidence>
<dbReference type="HAMAP" id="MF_01370">
    <property type="entry name" value="PSII_Psb28"/>
    <property type="match status" value="1"/>
</dbReference>
<evidence type="ECO:0000313" key="15">
    <source>
        <dbReference type="Proteomes" id="UP000823674"/>
    </source>
</evidence>
<keyword evidence="8 10" id="KW-0604">Photosystem II</keyword>
<dbReference type="InterPro" id="IPR038676">
    <property type="entry name" value="Psb28_c1_sf"/>
</dbReference>
<proteinExistence type="inferred from homology"/>
<evidence type="ECO:0000256" key="12">
    <source>
        <dbReference type="SAM" id="MobiDB-lite"/>
    </source>
</evidence>
<dbReference type="Proteomes" id="UP000823674">
    <property type="component" value="Chromosome A03"/>
</dbReference>
<dbReference type="Pfam" id="PF02309">
    <property type="entry name" value="AUX_IAA"/>
    <property type="match status" value="1"/>
</dbReference>
<evidence type="ECO:0000256" key="4">
    <source>
        <dbReference type="ARBA" id="ARBA00023015"/>
    </source>
</evidence>
<accession>A0ABQ7N8P0</accession>
<comment type="similarity">
    <text evidence="10">Belongs to the Psb28 family.</text>
</comment>
<keyword evidence="7 11" id="KW-0539">Nucleus</keyword>
<gene>
    <name evidence="14" type="primary">A03p063130.1_BraROA</name>
    <name evidence="14" type="ORF">IGI04_013362</name>
</gene>
<feature type="region of interest" description="Disordered" evidence="12">
    <location>
        <begin position="1"/>
        <end position="29"/>
    </location>
</feature>
<comment type="subcellular location">
    <subcellularLocation>
        <location evidence="2">Membrane</location>
        <topology evidence="2">Peripheral membrane protein</topology>
    </subcellularLocation>
    <subcellularLocation>
        <location evidence="1 11">Nucleus</location>
    </subcellularLocation>
</comment>
<keyword evidence="5" id="KW-0472">Membrane</keyword>
<evidence type="ECO:0000256" key="10">
    <source>
        <dbReference type="RuleBase" id="RU003509"/>
    </source>
</evidence>
<keyword evidence="9 11" id="KW-0927">Auxin signaling pathway</keyword>
<dbReference type="PROSITE" id="PS51745">
    <property type="entry name" value="PB1"/>
    <property type="match status" value="1"/>
</dbReference>
<protein>
    <recommendedName>
        <fullName evidence="10 11">Multifunctional fusion protein</fullName>
    </recommendedName>
    <domain>
        <recommendedName>
            <fullName evidence="10">Photosystem II reaction center Psb28 protein</fullName>
        </recommendedName>
    </domain>
    <domain>
        <recommendedName>
            <fullName evidence="11">Auxin-responsive protein</fullName>
        </recommendedName>
    </domain>
</protein>
<evidence type="ECO:0000256" key="5">
    <source>
        <dbReference type="ARBA" id="ARBA00023136"/>
    </source>
</evidence>
<feature type="domain" description="PB1" evidence="13">
    <location>
        <begin position="123"/>
        <end position="215"/>
    </location>
</feature>
<keyword evidence="3 10" id="KW-0602">Photosynthesis</keyword>